<dbReference type="Pfam" id="PF12969">
    <property type="entry name" value="DUF3857"/>
    <property type="match status" value="1"/>
</dbReference>
<proteinExistence type="predicted"/>
<dbReference type="OrthoDB" id="98874at2"/>
<keyword evidence="3" id="KW-1185">Reference proteome</keyword>
<sequence>MSKFIYPLILLFSLSLNSQNPKLNTQNTRVTYADLRANSYEKDSTANAHYIYEKGYSHFSVEEDFKLVTNYEAKIKILNRDGFEEANIIIPVGKNDRTSEKIKNLKAATYNLVDGKMDITNLDPEAVFTEEFETYDLKKFTFPNISAGSVLVYSYDLISPFYYDFTTWRFQEDIPKAYSEFTARIPGNYEYYTTIRGELKLEKDTSRIVRNCMDFGGSSSPADCVETVFAMKDIPAFTSEKFLTTSKNYLSMIEYELKQITRLDGTVRRYTREWKDVDKDLETDKSIGRQLKKDRLVEGVLPVAISSLPLGLDKAQKIYQFVQNEYNWNEEYRIYGDMDLKDIISDKTGNVLGINVLLHNLLSSEGFDVLPVMSATREKGFPTKVHPVLSDFNYFFVQLKLDGKEYLLDATEKNLDFGRLPFRGLNSYARLIDFDQGSSWINIWPEDYSSIVYRDSIKVNLDGTSNGMSHQVLKGYHAYNYRNKLDDISKDAVFKELSNYNENTFAVETEVINDDDPSKSLEIVYELDNKSQKIGDKIYYNPFSFRFFEENPFKQDKRSYTIDFGYKDYYMYSAIIEIPEGFKVSSLPEAMNIGLSGKGGILRFNAAQINDSMVQVTCQLKFAYPSYPAEYYPFLKEFFNKILEVQSQSLIVIEENS</sequence>
<organism evidence="2 3">
    <name type="scientific">Christiangramia sabulilitoris</name>
    <dbReference type="NCBI Taxonomy" id="2583991"/>
    <lineage>
        <taxon>Bacteria</taxon>
        <taxon>Pseudomonadati</taxon>
        <taxon>Bacteroidota</taxon>
        <taxon>Flavobacteriia</taxon>
        <taxon>Flavobacteriales</taxon>
        <taxon>Flavobacteriaceae</taxon>
        <taxon>Christiangramia</taxon>
    </lineage>
</organism>
<dbReference type="Gene3D" id="2.60.40.3140">
    <property type="match status" value="1"/>
</dbReference>
<dbReference type="AlphaFoldDB" id="A0A550I7R0"/>
<evidence type="ECO:0000313" key="2">
    <source>
        <dbReference type="EMBL" id="TRO66991.1"/>
    </source>
</evidence>
<gene>
    <name evidence="2" type="ORF">FGM01_03630</name>
</gene>
<reference evidence="2 3" key="1">
    <citation type="submission" date="2019-06" db="EMBL/GenBank/DDBJ databases">
        <title>Gramella sabulilitoris sp. nov., isolated from a marine sand.</title>
        <authorList>
            <person name="Yoon J.-H."/>
        </authorList>
    </citation>
    <scope>NUCLEOTIDE SEQUENCE [LARGE SCALE GENOMIC DNA]</scope>
    <source>
        <strain evidence="2 3">HSMS-1</strain>
    </source>
</reference>
<dbReference type="RefSeq" id="WP_143409770.1">
    <property type="nucleotide sequence ID" value="NZ_VHSF01000001.1"/>
</dbReference>
<dbReference type="InterPro" id="IPR024618">
    <property type="entry name" value="DUF3857"/>
</dbReference>
<dbReference type="Gene3D" id="3.10.620.30">
    <property type="match status" value="1"/>
</dbReference>
<evidence type="ECO:0000259" key="1">
    <source>
        <dbReference type="Pfam" id="PF12969"/>
    </source>
</evidence>
<feature type="domain" description="DUF3857" evidence="1">
    <location>
        <begin position="66"/>
        <end position="196"/>
    </location>
</feature>
<name>A0A550I7R0_9FLAO</name>
<evidence type="ECO:0000313" key="3">
    <source>
        <dbReference type="Proteomes" id="UP000315131"/>
    </source>
</evidence>
<comment type="caution">
    <text evidence="2">The sequence shown here is derived from an EMBL/GenBank/DDBJ whole genome shotgun (WGS) entry which is preliminary data.</text>
</comment>
<dbReference type="Gene3D" id="2.60.120.1130">
    <property type="match status" value="1"/>
</dbReference>
<dbReference type="Proteomes" id="UP000315131">
    <property type="component" value="Unassembled WGS sequence"/>
</dbReference>
<protein>
    <submittedName>
        <fullName evidence="2">DUF3857 domain-containing protein</fullName>
    </submittedName>
</protein>
<dbReference type="EMBL" id="VHSF01000001">
    <property type="protein sequence ID" value="TRO66991.1"/>
    <property type="molecule type" value="Genomic_DNA"/>
</dbReference>
<accession>A0A550I7R0</accession>